<dbReference type="OrthoDB" id="1450060at2"/>
<keyword evidence="1" id="KW-0472">Membrane</keyword>
<feature type="transmembrane region" description="Helical" evidence="1">
    <location>
        <begin position="35"/>
        <end position="53"/>
    </location>
</feature>
<proteinExistence type="predicted"/>
<organism evidence="2 3">
    <name type="scientific">Gelidibacter gilvus</name>
    <dbReference type="NCBI Taxonomy" id="59602"/>
    <lineage>
        <taxon>Bacteria</taxon>
        <taxon>Pseudomonadati</taxon>
        <taxon>Bacteroidota</taxon>
        <taxon>Flavobacteriia</taxon>
        <taxon>Flavobacteriales</taxon>
        <taxon>Flavobacteriaceae</taxon>
        <taxon>Gelidibacter</taxon>
    </lineage>
</organism>
<feature type="transmembrane region" description="Helical" evidence="1">
    <location>
        <begin position="74"/>
        <end position="94"/>
    </location>
</feature>
<dbReference type="Pfam" id="PF13858">
    <property type="entry name" value="DUF4199"/>
    <property type="match status" value="1"/>
</dbReference>
<evidence type="ECO:0000313" key="2">
    <source>
        <dbReference type="EMBL" id="RXJ52298.1"/>
    </source>
</evidence>
<feature type="transmembrane region" description="Helical" evidence="1">
    <location>
        <begin position="114"/>
        <end position="137"/>
    </location>
</feature>
<reference evidence="2 3" key="1">
    <citation type="submission" date="2019-01" db="EMBL/GenBank/DDBJ databases">
        <title>Genome sequence of the Antarctic species Gelidibacter gilvus ACAM 158(T).</title>
        <authorList>
            <person name="Bowman J.P."/>
        </authorList>
    </citation>
    <scope>NUCLEOTIDE SEQUENCE [LARGE SCALE GENOMIC DNA]</scope>
    <source>
        <strain evidence="2 3">IC158</strain>
    </source>
</reference>
<keyword evidence="1" id="KW-1133">Transmembrane helix</keyword>
<dbReference type="RefSeq" id="WP_129015435.1">
    <property type="nucleotide sequence ID" value="NZ_SDDZ01000001.1"/>
</dbReference>
<sequence>MNRSLSVALKYGLFVAGSLIAYFLILRLFNLHDKLWLRLANGLFMAAGIYFAIKYYKYKYTADFTYVDGFKTGLLTGFIATGCFIVFMAVYMFHLDKGFPETILKNWFDDTERGGGILILIILMEGLASTAVLTLTWMQIFKKSQNLGQQEHFSNNTPKDKL</sequence>
<dbReference type="Proteomes" id="UP000289792">
    <property type="component" value="Unassembled WGS sequence"/>
</dbReference>
<evidence type="ECO:0000256" key="1">
    <source>
        <dbReference type="SAM" id="Phobius"/>
    </source>
</evidence>
<keyword evidence="1" id="KW-0812">Transmembrane</keyword>
<accession>A0A4Q0XJG4</accession>
<dbReference type="EMBL" id="SDDZ01000001">
    <property type="protein sequence ID" value="RXJ52298.1"/>
    <property type="molecule type" value="Genomic_DNA"/>
</dbReference>
<evidence type="ECO:0000313" key="3">
    <source>
        <dbReference type="Proteomes" id="UP000289792"/>
    </source>
</evidence>
<feature type="transmembrane region" description="Helical" evidence="1">
    <location>
        <begin position="7"/>
        <end position="29"/>
    </location>
</feature>
<dbReference type="AlphaFoldDB" id="A0A4Q0XJG4"/>
<comment type="caution">
    <text evidence="2">The sequence shown here is derived from an EMBL/GenBank/DDBJ whole genome shotgun (WGS) entry which is preliminary data.</text>
</comment>
<dbReference type="InterPro" id="IPR025250">
    <property type="entry name" value="DUF4199"/>
</dbReference>
<gene>
    <name evidence="2" type="ORF">ESZ48_00940</name>
</gene>
<keyword evidence="3" id="KW-1185">Reference proteome</keyword>
<name>A0A4Q0XJG4_9FLAO</name>
<protein>
    <submittedName>
        <fullName evidence="2">DUF4199 domain-containing protein</fullName>
    </submittedName>
</protein>